<feature type="region of interest" description="Disordered" evidence="1">
    <location>
        <begin position="1"/>
        <end position="26"/>
    </location>
</feature>
<reference evidence="3" key="1">
    <citation type="submission" date="2019-07" db="EMBL/GenBank/DDBJ databases">
        <title>De Novo Assembly of kiwifruit Actinidia rufa.</title>
        <authorList>
            <person name="Sugita-Konishi S."/>
            <person name="Sato K."/>
            <person name="Mori E."/>
            <person name="Abe Y."/>
            <person name="Kisaki G."/>
            <person name="Hamano K."/>
            <person name="Suezawa K."/>
            <person name="Otani M."/>
            <person name="Fukuda T."/>
            <person name="Manabe T."/>
            <person name="Gomi K."/>
            <person name="Tabuchi M."/>
            <person name="Akimitsu K."/>
            <person name="Kataoka I."/>
        </authorList>
    </citation>
    <scope>NUCLEOTIDE SEQUENCE [LARGE SCALE GENOMIC DNA]</scope>
    <source>
        <strain evidence="3">cv. Fuchu</strain>
    </source>
</reference>
<name>A0A7J0DEL4_9ERIC</name>
<evidence type="ECO:0000313" key="2">
    <source>
        <dbReference type="EMBL" id="GFS33598.1"/>
    </source>
</evidence>
<evidence type="ECO:0000313" key="3">
    <source>
        <dbReference type="Proteomes" id="UP000585474"/>
    </source>
</evidence>
<proteinExistence type="predicted"/>
<feature type="compositionally biased region" description="Basic and acidic residues" evidence="1">
    <location>
        <begin position="120"/>
        <end position="129"/>
    </location>
</feature>
<dbReference type="AlphaFoldDB" id="A0A7J0DEL4"/>
<gene>
    <name evidence="2" type="ORF">Acr_00g0029510</name>
</gene>
<feature type="region of interest" description="Disordered" evidence="1">
    <location>
        <begin position="94"/>
        <end position="139"/>
    </location>
</feature>
<organism evidence="2 3">
    <name type="scientific">Actinidia rufa</name>
    <dbReference type="NCBI Taxonomy" id="165716"/>
    <lineage>
        <taxon>Eukaryota</taxon>
        <taxon>Viridiplantae</taxon>
        <taxon>Streptophyta</taxon>
        <taxon>Embryophyta</taxon>
        <taxon>Tracheophyta</taxon>
        <taxon>Spermatophyta</taxon>
        <taxon>Magnoliopsida</taxon>
        <taxon>eudicotyledons</taxon>
        <taxon>Gunneridae</taxon>
        <taxon>Pentapetalae</taxon>
        <taxon>asterids</taxon>
        <taxon>Ericales</taxon>
        <taxon>Actinidiaceae</taxon>
        <taxon>Actinidia</taxon>
    </lineage>
</organism>
<comment type="caution">
    <text evidence="2">The sequence shown here is derived from an EMBL/GenBank/DDBJ whole genome shotgun (WGS) entry which is preliminary data.</text>
</comment>
<accession>A0A7J0DEL4</accession>
<keyword evidence="3" id="KW-1185">Reference proteome</keyword>
<sequence>MEDEVTRLPSSPRKDPSIPDSSPLASLPSIEREVNIMTLEELKQLRESCSIPLVVLWRYHKLALSLSEFRNLFSLYKNPKLDSGWLYLGQSRREPNSENIPVMPRDGRENSSLSQPMAHEGGDKGKDTPAGEAAPVTSNKGMIKKEMRRILPHVPDLTLLRWSKGKRISLKKLKQKLEESKSESSMAMSTLAKGGEVSHAQKLASKLEGQLVEALVQEQQAIEELTQMKDARDATTDKLVKLELLVVELRESVVRSKKHAVEEFKSSDKFLEAIEVSAFKYFGEGFDFCKRQLCRHHPDLAIDLEVMSLNHGLLDEEGEEPREG</sequence>
<dbReference type="EMBL" id="BJWL01000192">
    <property type="protein sequence ID" value="GFS33598.1"/>
    <property type="molecule type" value="Genomic_DNA"/>
</dbReference>
<evidence type="ECO:0000256" key="1">
    <source>
        <dbReference type="SAM" id="MobiDB-lite"/>
    </source>
</evidence>
<protein>
    <submittedName>
        <fullName evidence="2">Uncharacterized protein</fullName>
    </submittedName>
</protein>
<dbReference type="Proteomes" id="UP000585474">
    <property type="component" value="Unassembled WGS sequence"/>
</dbReference>
<feature type="compositionally biased region" description="Basic and acidic residues" evidence="1">
    <location>
        <begin position="1"/>
        <end position="17"/>
    </location>
</feature>